<reference evidence="2" key="2">
    <citation type="submission" date="2022-08" db="UniProtKB">
        <authorList>
            <consortium name="EnsemblMetazoa"/>
        </authorList>
    </citation>
    <scope>IDENTIFICATION</scope>
    <source>
        <strain evidence="2">STECLA/ALBI9_A</strain>
    </source>
</reference>
<dbReference type="AlphaFoldDB" id="A0A182FZF6"/>
<sequence length="58" mass="6218">MKSKQRCSSSCGIPATGAKQAFSSGRGVGGWSPSKQQSKQSHRHRNIAVARWCARGSE</sequence>
<feature type="compositionally biased region" description="Polar residues" evidence="1">
    <location>
        <begin position="1"/>
        <end position="11"/>
    </location>
</feature>
<dbReference type="EnsemblMetazoa" id="AALB014972-RB">
    <property type="protein sequence ID" value="AALB014972-PB"/>
    <property type="gene ID" value="AALB014972"/>
</dbReference>
<protein>
    <submittedName>
        <fullName evidence="2">Uncharacterized protein</fullName>
    </submittedName>
</protein>
<feature type="region of interest" description="Disordered" evidence="1">
    <location>
        <begin position="1"/>
        <end position="47"/>
    </location>
</feature>
<reference evidence="2 3" key="1">
    <citation type="journal article" date="2017" name="G3 (Bethesda)">
        <title>The Physical Genome Mapping of Anopheles albimanus Corrected Scaffold Misassemblies and Identified Interarm Rearrangements in Genus Anopheles.</title>
        <authorList>
            <person name="Artemov G.N."/>
            <person name="Peery A.N."/>
            <person name="Jiang X."/>
            <person name="Tu Z."/>
            <person name="Stegniy V.N."/>
            <person name="Sharakhova M.V."/>
            <person name="Sharakhov I.V."/>
        </authorList>
    </citation>
    <scope>NUCLEOTIDE SEQUENCE [LARGE SCALE GENOMIC DNA]</scope>
    <source>
        <strain evidence="2 3">ALBI9_A</strain>
    </source>
</reference>
<keyword evidence="3" id="KW-1185">Reference proteome</keyword>
<organism evidence="2 3">
    <name type="scientific">Anopheles albimanus</name>
    <name type="common">New world malaria mosquito</name>
    <dbReference type="NCBI Taxonomy" id="7167"/>
    <lineage>
        <taxon>Eukaryota</taxon>
        <taxon>Metazoa</taxon>
        <taxon>Ecdysozoa</taxon>
        <taxon>Arthropoda</taxon>
        <taxon>Hexapoda</taxon>
        <taxon>Insecta</taxon>
        <taxon>Pterygota</taxon>
        <taxon>Neoptera</taxon>
        <taxon>Endopterygota</taxon>
        <taxon>Diptera</taxon>
        <taxon>Nematocera</taxon>
        <taxon>Culicoidea</taxon>
        <taxon>Culicidae</taxon>
        <taxon>Anophelinae</taxon>
        <taxon>Anopheles</taxon>
    </lineage>
</organism>
<proteinExistence type="predicted"/>
<evidence type="ECO:0000256" key="1">
    <source>
        <dbReference type="SAM" id="MobiDB-lite"/>
    </source>
</evidence>
<accession>A0A182FZF6</accession>
<name>A0A182FZF6_ANOAL</name>
<evidence type="ECO:0000313" key="3">
    <source>
        <dbReference type="Proteomes" id="UP000069272"/>
    </source>
</evidence>
<dbReference type="Proteomes" id="UP000069272">
    <property type="component" value="Chromosome 3R"/>
</dbReference>
<dbReference type="EnsemblMetazoa" id="AALB014972-RA">
    <property type="protein sequence ID" value="AALB014972-PA"/>
    <property type="gene ID" value="AALB014972"/>
</dbReference>
<evidence type="ECO:0000313" key="2">
    <source>
        <dbReference type="EnsemblMetazoa" id="AALB014972-PB"/>
    </source>
</evidence>